<name>A0AA88L1Y8_ARTSF</name>
<evidence type="ECO:0000313" key="3">
    <source>
        <dbReference type="EMBL" id="KAK2704685.1"/>
    </source>
</evidence>
<proteinExistence type="predicted"/>
<keyword evidence="4" id="KW-1185">Reference proteome</keyword>
<accession>A0AA88L1Y8</accession>
<feature type="region of interest" description="Disordered" evidence="2">
    <location>
        <begin position="1"/>
        <end position="34"/>
    </location>
</feature>
<dbReference type="AlphaFoldDB" id="A0AA88L1Y8"/>
<evidence type="ECO:0000256" key="1">
    <source>
        <dbReference type="SAM" id="Coils"/>
    </source>
</evidence>
<keyword evidence="1" id="KW-0175">Coiled coil</keyword>
<feature type="coiled-coil region" evidence="1">
    <location>
        <begin position="226"/>
        <end position="260"/>
    </location>
</feature>
<sequence length="272" mass="30863">MDEYAEERKKNNEDQSYMIPRKEGHAANNEDQGYMIPRKEEDAAMEMKHVWRIEQWREILGPSPLPLSTQEIWSETRALIDQEFKEDTSDEEYKPEANHVESTNDLVYTRENGKTCIGDSCALVTVGKGGGNIQACQSTSVGGTETRLSFSGALSNMGSSSGGGGVDEEDKSSQRKLPEDEEVREANALDQLRCPKKPENPTIKSEEQVERIKFLIERDVNFEFSLKQANKIAEGMIRERKELAKEKEALKKRMLSASMQEKKILQEKLNDL</sequence>
<feature type="compositionally biased region" description="Low complexity" evidence="2">
    <location>
        <begin position="150"/>
        <end position="159"/>
    </location>
</feature>
<feature type="compositionally biased region" description="Basic and acidic residues" evidence="2">
    <location>
        <begin position="1"/>
        <end position="13"/>
    </location>
</feature>
<feature type="region of interest" description="Disordered" evidence="2">
    <location>
        <begin position="150"/>
        <end position="203"/>
    </location>
</feature>
<dbReference type="EMBL" id="JAVRJZ010000021">
    <property type="protein sequence ID" value="KAK2704685.1"/>
    <property type="molecule type" value="Genomic_DNA"/>
</dbReference>
<dbReference type="Proteomes" id="UP001187531">
    <property type="component" value="Unassembled WGS sequence"/>
</dbReference>
<gene>
    <name evidence="3" type="ORF">QYM36_016910</name>
</gene>
<organism evidence="3 4">
    <name type="scientific">Artemia franciscana</name>
    <name type="common">Brine shrimp</name>
    <name type="synonym">Artemia sanfranciscana</name>
    <dbReference type="NCBI Taxonomy" id="6661"/>
    <lineage>
        <taxon>Eukaryota</taxon>
        <taxon>Metazoa</taxon>
        <taxon>Ecdysozoa</taxon>
        <taxon>Arthropoda</taxon>
        <taxon>Crustacea</taxon>
        <taxon>Branchiopoda</taxon>
        <taxon>Anostraca</taxon>
        <taxon>Artemiidae</taxon>
        <taxon>Artemia</taxon>
    </lineage>
</organism>
<comment type="caution">
    <text evidence="3">The sequence shown here is derived from an EMBL/GenBank/DDBJ whole genome shotgun (WGS) entry which is preliminary data.</text>
</comment>
<reference evidence="3" key="1">
    <citation type="submission" date="2023-07" db="EMBL/GenBank/DDBJ databases">
        <title>Chromosome-level genome assembly of Artemia franciscana.</title>
        <authorList>
            <person name="Jo E."/>
        </authorList>
    </citation>
    <scope>NUCLEOTIDE SEQUENCE</scope>
    <source>
        <tissue evidence="3">Whole body</tissue>
    </source>
</reference>
<evidence type="ECO:0000313" key="4">
    <source>
        <dbReference type="Proteomes" id="UP001187531"/>
    </source>
</evidence>
<protein>
    <submittedName>
        <fullName evidence="3">Uncharacterized protein</fullName>
    </submittedName>
</protein>
<evidence type="ECO:0000256" key="2">
    <source>
        <dbReference type="SAM" id="MobiDB-lite"/>
    </source>
</evidence>